<dbReference type="InterPro" id="IPR016162">
    <property type="entry name" value="Ald_DH_N"/>
</dbReference>
<accession>A0ABX0K7I3</accession>
<gene>
    <name evidence="3" type="ORF">GOB84_03945</name>
</gene>
<dbReference type="Proteomes" id="UP000615326">
    <property type="component" value="Unassembled WGS sequence"/>
</dbReference>
<evidence type="ECO:0000313" key="3">
    <source>
        <dbReference type="EMBL" id="NHO31722.1"/>
    </source>
</evidence>
<evidence type="ECO:0000313" key="4">
    <source>
        <dbReference type="Proteomes" id="UP000615326"/>
    </source>
</evidence>
<name>A0ABX0K7I3_9PROT</name>
<feature type="domain" description="Aldehyde dehydrogenase" evidence="2">
    <location>
        <begin position="41"/>
        <end position="458"/>
    </location>
</feature>
<dbReference type="InterPro" id="IPR050740">
    <property type="entry name" value="Aldehyde_DH_Superfamily"/>
</dbReference>
<dbReference type="CDD" id="cd07129">
    <property type="entry name" value="ALDH_KGSADH"/>
    <property type="match status" value="1"/>
</dbReference>
<evidence type="ECO:0000256" key="1">
    <source>
        <dbReference type="ARBA" id="ARBA00023002"/>
    </source>
</evidence>
<dbReference type="Pfam" id="PF00171">
    <property type="entry name" value="Aldedh"/>
    <property type="match status" value="1"/>
</dbReference>
<dbReference type="SUPFAM" id="SSF53720">
    <property type="entry name" value="ALDH-like"/>
    <property type="match status" value="1"/>
</dbReference>
<dbReference type="PANTHER" id="PTHR43353:SF3">
    <property type="entry name" value="ALDEHYDE DEHYDROGENASE-RELATED"/>
    <property type="match status" value="1"/>
</dbReference>
<sequence>MKLTGELVIGQRRTRGTGGDFHAQAADGGEMPDPVFGGAVTSDVDTACTLAESAFDEYRQLSAERRAAFLEAIGEEIMAIGDALPERAHKESGLPMARLTSERQRTVNQLRLFARLVREGRNEAPVLDSPLPDRQPPRADLRQRRIPLGPVAVFGASNFPLAFSVAGGDTASALAAGCPVIVKAHEAHPGTSEMTAVAIMRAAARTEMPDGVFSMLFAHDMTIGQALVRHPAIQAIGFTGSRQGGIALLRLAQARPQPVPLYAEMSSINPVFLMPAALEARAEKIAEGFAASLTTGTGQLCTNPGLLIAFAGPALERFQNTVASVLPTLPPTLMLTSKICQSWREGIDRLSHNPKVSRVAGRPNDQEQGRAGGVLFRTNAAAFLSDPALEDEVFGPGSLLVVCQDFNEMRLVAEHLSGQLTATLHLEPNDYPMARGLLPVLERKAGRILVNDYPTGVEVCDAMVHGGPWPSTSDSRTTSVGSEAIDRFLRPVCYQNLPEDLLPASLKSTNPLHLWRRRDGTPVQDQ</sequence>
<evidence type="ECO:0000259" key="2">
    <source>
        <dbReference type="Pfam" id="PF00171"/>
    </source>
</evidence>
<comment type="caution">
    <text evidence="3">The sequence shown here is derived from an EMBL/GenBank/DDBJ whole genome shotgun (WGS) entry which is preliminary data.</text>
</comment>
<dbReference type="InterPro" id="IPR044151">
    <property type="entry name" value="ALDH_KGSADH"/>
</dbReference>
<reference evidence="3 4" key="1">
    <citation type="journal article" date="2020" name="Int. J. Syst. Evol. Microbiol.">
        <title>Novel acetic acid bacteria from cider fermentations: Acetobacter conturbans sp. nov. and Acetobacter fallax sp. nov.</title>
        <authorList>
            <person name="Sombolestani A.S."/>
            <person name="Cleenwerck I."/>
            <person name="Cnockaert M."/>
            <person name="Borremans W."/>
            <person name="Wieme A.D."/>
            <person name="De Vuyst L."/>
            <person name="Vandamme P."/>
        </authorList>
    </citation>
    <scope>NUCLEOTIDE SEQUENCE [LARGE SCALE GENOMIC DNA]</scope>
    <source>
        <strain evidence="3 4">LMG 1637</strain>
    </source>
</reference>
<dbReference type="InterPro" id="IPR016161">
    <property type="entry name" value="Ald_DH/histidinol_DH"/>
</dbReference>
<keyword evidence="1" id="KW-0560">Oxidoreductase</keyword>
<organism evidence="3 4">
    <name type="scientific">Acetobacter fallax</name>
    <dbReference type="NCBI Taxonomy" id="1737473"/>
    <lineage>
        <taxon>Bacteria</taxon>
        <taxon>Pseudomonadati</taxon>
        <taxon>Pseudomonadota</taxon>
        <taxon>Alphaproteobacteria</taxon>
        <taxon>Acetobacterales</taxon>
        <taxon>Acetobacteraceae</taxon>
        <taxon>Acetobacter</taxon>
    </lineage>
</organism>
<dbReference type="InterPro" id="IPR016163">
    <property type="entry name" value="Ald_DH_C"/>
</dbReference>
<dbReference type="Gene3D" id="3.40.309.10">
    <property type="entry name" value="Aldehyde Dehydrogenase, Chain A, domain 2"/>
    <property type="match status" value="1"/>
</dbReference>
<dbReference type="RefSeq" id="WP_173576328.1">
    <property type="nucleotide sequence ID" value="NZ_WOSW01000004.1"/>
</dbReference>
<dbReference type="EMBL" id="WOSW01000004">
    <property type="protein sequence ID" value="NHO31722.1"/>
    <property type="molecule type" value="Genomic_DNA"/>
</dbReference>
<dbReference type="Gene3D" id="3.40.605.10">
    <property type="entry name" value="Aldehyde Dehydrogenase, Chain A, domain 1"/>
    <property type="match status" value="1"/>
</dbReference>
<dbReference type="InterPro" id="IPR015590">
    <property type="entry name" value="Aldehyde_DH_dom"/>
</dbReference>
<keyword evidence="4" id="KW-1185">Reference proteome</keyword>
<proteinExistence type="predicted"/>
<dbReference type="PANTHER" id="PTHR43353">
    <property type="entry name" value="SUCCINATE-SEMIALDEHYDE DEHYDROGENASE, MITOCHONDRIAL"/>
    <property type="match status" value="1"/>
</dbReference>
<protein>
    <submittedName>
        <fullName evidence="3">Aldehyde dehydrogenase family protein</fullName>
    </submittedName>
</protein>